<feature type="non-terminal residue" evidence="1">
    <location>
        <position position="1"/>
    </location>
</feature>
<evidence type="ECO:0000313" key="1">
    <source>
        <dbReference type="EMBL" id="GAG27156.1"/>
    </source>
</evidence>
<organism evidence="1">
    <name type="scientific">marine sediment metagenome</name>
    <dbReference type="NCBI Taxonomy" id="412755"/>
    <lineage>
        <taxon>unclassified sequences</taxon>
        <taxon>metagenomes</taxon>
        <taxon>ecological metagenomes</taxon>
    </lineage>
</organism>
<dbReference type="EMBL" id="BARS01033596">
    <property type="protein sequence ID" value="GAG27156.1"/>
    <property type="molecule type" value="Genomic_DNA"/>
</dbReference>
<sequence>ETYYQYQKKHPEFSESIKRGKRPVDVEVENALLKRAKGYEYEEVHAEFRPKNKDDKKAKPTVVKRIKKQVAPDVTAQIFWLKNRRPDLWRDKQDVEHSGELNVKVERIITDKRPKE</sequence>
<comment type="caution">
    <text evidence="1">The sequence shown here is derived from an EMBL/GenBank/DDBJ whole genome shotgun (WGS) entry which is preliminary data.</text>
</comment>
<accession>X0XQJ9</accession>
<dbReference type="AlphaFoldDB" id="X0XQJ9"/>
<protein>
    <submittedName>
        <fullName evidence="1">Uncharacterized protein</fullName>
    </submittedName>
</protein>
<name>X0XQJ9_9ZZZZ</name>
<proteinExistence type="predicted"/>
<gene>
    <name evidence="1" type="ORF">S01H1_52008</name>
</gene>
<reference evidence="1" key="1">
    <citation type="journal article" date="2014" name="Front. Microbiol.">
        <title>High frequency of phylogenetically diverse reductive dehalogenase-homologous genes in deep subseafloor sedimentary metagenomes.</title>
        <authorList>
            <person name="Kawai M."/>
            <person name="Futagami T."/>
            <person name="Toyoda A."/>
            <person name="Takaki Y."/>
            <person name="Nishi S."/>
            <person name="Hori S."/>
            <person name="Arai W."/>
            <person name="Tsubouchi T."/>
            <person name="Morono Y."/>
            <person name="Uchiyama I."/>
            <person name="Ito T."/>
            <person name="Fujiyama A."/>
            <person name="Inagaki F."/>
            <person name="Takami H."/>
        </authorList>
    </citation>
    <scope>NUCLEOTIDE SEQUENCE</scope>
    <source>
        <strain evidence="1">Expedition CK06-06</strain>
    </source>
</reference>